<keyword evidence="4" id="KW-0804">Transcription</keyword>
<reference evidence="6 7" key="1">
    <citation type="submission" date="2019-01" db="EMBL/GenBank/DDBJ databases">
        <authorList>
            <person name="Chen W.-M."/>
        </authorList>
    </citation>
    <scope>NUCLEOTIDE SEQUENCE [LARGE SCALE GENOMIC DNA]</scope>
    <source>
        <strain evidence="6 7">CCP-6</strain>
    </source>
</reference>
<dbReference type="SUPFAM" id="SSF53850">
    <property type="entry name" value="Periplasmic binding protein-like II"/>
    <property type="match status" value="1"/>
</dbReference>
<dbReference type="InterPro" id="IPR005119">
    <property type="entry name" value="LysR_subst-bd"/>
</dbReference>
<evidence type="ECO:0000256" key="3">
    <source>
        <dbReference type="ARBA" id="ARBA00023125"/>
    </source>
</evidence>
<evidence type="ECO:0000313" key="6">
    <source>
        <dbReference type="EMBL" id="RVT92010.1"/>
    </source>
</evidence>
<dbReference type="Pfam" id="PF00126">
    <property type="entry name" value="HTH_1"/>
    <property type="match status" value="1"/>
</dbReference>
<dbReference type="RefSeq" id="WP_127789340.1">
    <property type="nucleotide sequence ID" value="NZ_SACL01000008.1"/>
</dbReference>
<keyword evidence="3" id="KW-0238">DNA-binding</keyword>
<proteinExistence type="inferred from homology"/>
<comment type="caution">
    <text evidence="6">The sequence shown here is derived from an EMBL/GenBank/DDBJ whole genome shotgun (WGS) entry which is preliminary data.</text>
</comment>
<evidence type="ECO:0000313" key="7">
    <source>
        <dbReference type="Proteomes" id="UP000282957"/>
    </source>
</evidence>
<dbReference type="Gene3D" id="3.40.190.10">
    <property type="entry name" value="Periplasmic binding protein-like II"/>
    <property type="match status" value="2"/>
</dbReference>
<dbReference type="Gene3D" id="1.10.10.10">
    <property type="entry name" value="Winged helix-like DNA-binding domain superfamily/Winged helix DNA-binding domain"/>
    <property type="match status" value="1"/>
</dbReference>
<evidence type="ECO:0000256" key="1">
    <source>
        <dbReference type="ARBA" id="ARBA00009437"/>
    </source>
</evidence>
<dbReference type="PANTHER" id="PTHR30126">
    <property type="entry name" value="HTH-TYPE TRANSCRIPTIONAL REGULATOR"/>
    <property type="match status" value="1"/>
</dbReference>
<dbReference type="CDD" id="cd05466">
    <property type="entry name" value="PBP2_LTTR_substrate"/>
    <property type="match status" value="1"/>
</dbReference>
<evidence type="ECO:0000259" key="5">
    <source>
        <dbReference type="PROSITE" id="PS50931"/>
    </source>
</evidence>
<dbReference type="InterPro" id="IPR036390">
    <property type="entry name" value="WH_DNA-bd_sf"/>
</dbReference>
<dbReference type="SUPFAM" id="SSF46785">
    <property type="entry name" value="Winged helix' DNA-binding domain"/>
    <property type="match status" value="1"/>
</dbReference>
<dbReference type="PRINTS" id="PR00039">
    <property type="entry name" value="HTHLYSR"/>
</dbReference>
<dbReference type="EMBL" id="SACL01000008">
    <property type="protein sequence ID" value="RVT92010.1"/>
    <property type="molecule type" value="Genomic_DNA"/>
</dbReference>
<evidence type="ECO:0000256" key="2">
    <source>
        <dbReference type="ARBA" id="ARBA00023015"/>
    </source>
</evidence>
<dbReference type="Pfam" id="PF03466">
    <property type="entry name" value="LysR_substrate"/>
    <property type="match status" value="1"/>
</dbReference>
<keyword evidence="2" id="KW-0805">Transcription regulation</keyword>
<organism evidence="6 7">
    <name type="scientific">Rhodovarius crocodyli</name>
    <dbReference type="NCBI Taxonomy" id="1979269"/>
    <lineage>
        <taxon>Bacteria</taxon>
        <taxon>Pseudomonadati</taxon>
        <taxon>Pseudomonadota</taxon>
        <taxon>Alphaproteobacteria</taxon>
        <taxon>Acetobacterales</taxon>
        <taxon>Roseomonadaceae</taxon>
        <taxon>Rhodovarius</taxon>
    </lineage>
</organism>
<dbReference type="OrthoDB" id="7840053at2"/>
<evidence type="ECO:0000256" key="4">
    <source>
        <dbReference type="ARBA" id="ARBA00023163"/>
    </source>
</evidence>
<dbReference type="PANTHER" id="PTHR30126:SF97">
    <property type="entry name" value="HTH-TYPE TRANSCRIPTIONAL REGULATOR ABGR"/>
    <property type="match status" value="1"/>
</dbReference>
<dbReference type="GO" id="GO:0003700">
    <property type="term" value="F:DNA-binding transcription factor activity"/>
    <property type="evidence" value="ECO:0007669"/>
    <property type="project" value="InterPro"/>
</dbReference>
<dbReference type="AlphaFoldDB" id="A0A437M2T3"/>
<dbReference type="InterPro" id="IPR000847">
    <property type="entry name" value="LysR_HTH_N"/>
</dbReference>
<dbReference type="PROSITE" id="PS50931">
    <property type="entry name" value="HTH_LYSR"/>
    <property type="match status" value="1"/>
</dbReference>
<dbReference type="GO" id="GO:0000976">
    <property type="term" value="F:transcription cis-regulatory region binding"/>
    <property type="evidence" value="ECO:0007669"/>
    <property type="project" value="TreeGrafter"/>
</dbReference>
<sequence>MHGLTLRQIRAFLVTVELGSIAAAARNLGLTQPAVGQQLRELEAQLRVRLFEKIGTRLQPTPAGQALLEPAREVAASITRLQETGARFRAGDTGHIRLGTGATACIYFLPERLRRVRQAMPGVEIAVSTGNTAPMLQALMEGSLDVAVVTAMPQDVPTSLVAELLFHDPLMALLPRGLAGAMPDALRAEELLAHPLLLHVRGSVTRSLVDRWFLENGHGATPAMEFDSIAAIRELVAAGLGCAIVPGLAARVAHPDLVARPLAPALNRPISLVLRGNQVPDAALRLLLAELRAPA</sequence>
<dbReference type="Proteomes" id="UP000282957">
    <property type="component" value="Unassembled WGS sequence"/>
</dbReference>
<gene>
    <name evidence="6" type="ORF">EOD42_19940</name>
</gene>
<dbReference type="InterPro" id="IPR036388">
    <property type="entry name" value="WH-like_DNA-bd_sf"/>
</dbReference>
<name>A0A437M2T3_9PROT</name>
<comment type="similarity">
    <text evidence="1">Belongs to the LysR transcriptional regulatory family.</text>
</comment>
<protein>
    <submittedName>
        <fullName evidence="6">LysR family transcriptional regulator</fullName>
    </submittedName>
</protein>
<accession>A0A437M2T3</accession>
<keyword evidence="7" id="KW-1185">Reference proteome</keyword>
<feature type="domain" description="HTH lysR-type" evidence="5">
    <location>
        <begin position="4"/>
        <end position="61"/>
    </location>
</feature>